<dbReference type="InterPro" id="IPR015421">
    <property type="entry name" value="PyrdxlP-dep_Trfase_major"/>
</dbReference>
<keyword evidence="3" id="KW-0805">Transcription regulation</keyword>
<comment type="similarity">
    <text evidence="1">In the C-terminal section; belongs to the class-I pyridoxal-phosphate-dependent aminotransferase family.</text>
</comment>
<dbReference type="PROSITE" id="PS50949">
    <property type="entry name" value="HTH_GNTR"/>
    <property type="match status" value="1"/>
</dbReference>
<keyword evidence="2" id="KW-0663">Pyridoxal phosphate</keyword>
<evidence type="ECO:0000256" key="2">
    <source>
        <dbReference type="ARBA" id="ARBA00022898"/>
    </source>
</evidence>
<dbReference type="Proteomes" id="UP000249299">
    <property type="component" value="Unassembled WGS sequence"/>
</dbReference>
<name>A0A327JQN7_9HYPH</name>
<dbReference type="OrthoDB" id="9808770at2"/>
<dbReference type="GO" id="GO:0003700">
    <property type="term" value="F:DNA-binding transcription factor activity"/>
    <property type="evidence" value="ECO:0007669"/>
    <property type="project" value="InterPro"/>
</dbReference>
<dbReference type="InterPro" id="IPR051446">
    <property type="entry name" value="HTH_trans_reg/aminotransferase"/>
</dbReference>
<dbReference type="InterPro" id="IPR000524">
    <property type="entry name" value="Tscrpt_reg_HTH_GntR"/>
</dbReference>
<dbReference type="CDD" id="cd00609">
    <property type="entry name" value="AAT_like"/>
    <property type="match status" value="1"/>
</dbReference>
<dbReference type="Gene3D" id="3.40.640.10">
    <property type="entry name" value="Type I PLP-dependent aspartate aminotransferase-like (Major domain)"/>
    <property type="match status" value="1"/>
</dbReference>
<evidence type="ECO:0000256" key="4">
    <source>
        <dbReference type="ARBA" id="ARBA00023125"/>
    </source>
</evidence>
<dbReference type="InterPro" id="IPR036390">
    <property type="entry name" value="WH_DNA-bd_sf"/>
</dbReference>
<organism evidence="7 8">
    <name type="scientific">Rhodobium orientis</name>
    <dbReference type="NCBI Taxonomy" id="34017"/>
    <lineage>
        <taxon>Bacteria</taxon>
        <taxon>Pseudomonadati</taxon>
        <taxon>Pseudomonadota</taxon>
        <taxon>Alphaproteobacteria</taxon>
        <taxon>Hyphomicrobiales</taxon>
        <taxon>Rhodobiaceae</taxon>
        <taxon>Rhodobium</taxon>
    </lineage>
</organism>
<dbReference type="AlphaFoldDB" id="A0A327JQN7"/>
<dbReference type="SUPFAM" id="SSF46785">
    <property type="entry name" value="Winged helix' DNA-binding domain"/>
    <property type="match status" value="1"/>
</dbReference>
<evidence type="ECO:0000256" key="3">
    <source>
        <dbReference type="ARBA" id="ARBA00023015"/>
    </source>
</evidence>
<proteinExistence type="inferred from homology"/>
<keyword evidence="5" id="KW-0804">Transcription</keyword>
<gene>
    <name evidence="7" type="ORF">CH339_17120</name>
</gene>
<feature type="domain" description="HTH gntR-type" evidence="6">
    <location>
        <begin position="17"/>
        <end position="85"/>
    </location>
</feature>
<dbReference type="RefSeq" id="WP_111435632.1">
    <property type="nucleotide sequence ID" value="NZ_NPEV01000042.1"/>
</dbReference>
<keyword evidence="4" id="KW-0238">DNA-binding</keyword>
<dbReference type="Gene3D" id="1.10.10.10">
    <property type="entry name" value="Winged helix-like DNA-binding domain superfamily/Winged helix DNA-binding domain"/>
    <property type="match status" value="1"/>
</dbReference>
<dbReference type="PANTHER" id="PTHR46577:SF1">
    <property type="entry name" value="HTH-TYPE TRANSCRIPTIONAL REGULATORY PROTEIN GABR"/>
    <property type="match status" value="1"/>
</dbReference>
<dbReference type="CDD" id="cd07377">
    <property type="entry name" value="WHTH_GntR"/>
    <property type="match status" value="1"/>
</dbReference>
<evidence type="ECO:0000313" key="8">
    <source>
        <dbReference type="Proteomes" id="UP000249299"/>
    </source>
</evidence>
<comment type="caution">
    <text evidence="7">The sequence shown here is derived from an EMBL/GenBank/DDBJ whole genome shotgun (WGS) entry which is preliminary data.</text>
</comment>
<dbReference type="GO" id="GO:0030170">
    <property type="term" value="F:pyridoxal phosphate binding"/>
    <property type="evidence" value="ECO:0007669"/>
    <property type="project" value="InterPro"/>
</dbReference>
<evidence type="ECO:0000256" key="1">
    <source>
        <dbReference type="ARBA" id="ARBA00005384"/>
    </source>
</evidence>
<dbReference type="EMBL" id="NPEV01000042">
    <property type="protein sequence ID" value="RAI25698.1"/>
    <property type="molecule type" value="Genomic_DNA"/>
</dbReference>
<dbReference type="InterPro" id="IPR004839">
    <property type="entry name" value="Aminotransferase_I/II_large"/>
</dbReference>
<protein>
    <submittedName>
        <fullName evidence="7">GntR family transcriptional regulator</fullName>
    </submittedName>
</protein>
<accession>A0A327JQN7</accession>
<evidence type="ECO:0000256" key="5">
    <source>
        <dbReference type="ARBA" id="ARBA00023163"/>
    </source>
</evidence>
<dbReference type="InterPro" id="IPR015424">
    <property type="entry name" value="PyrdxlP-dep_Trfase"/>
</dbReference>
<dbReference type="SMART" id="SM00345">
    <property type="entry name" value="HTH_GNTR"/>
    <property type="match status" value="1"/>
</dbReference>
<dbReference type="Pfam" id="PF00155">
    <property type="entry name" value="Aminotran_1_2"/>
    <property type="match status" value="1"/>
</dbReference>
<dbReference type="InterPro" id="IPR036388">
    <property type="entry name" value="WH-like_DNA-bd_sf"/>
</dbReference>
<dbReference type="SUPFAM" id="SSF53383">
    <property type="entry name" value="PLP-dependent transferases"/>
    <property type="match status" value="1"/>
</dbReference>
<evidence type="ECO:0000259" key="6">
    <source>
        <dbReference type="PROSITE" id="PS50949"/>
    </source>
</evidence>
<sequence>MDILTSRIFELPQNPGLRLRDRICEQVSAAISRGALPPGFRMPSCRALAGQLQVSRNTVFAAYSRLVDLGLLEAKDRSGYVVSAAALPVVPADRGGAAPDTETVDFGPHAPSSLKRVDHPADWADYPYPFIYNQTDPALFPIDAWRECSRQALKRSTLTEWTGEYIAGDSPHLLQQLRQRLLHYRGVLAGDDEIMVTLGAQNALAIMGLLFARKAGPIAVEDPGYPDARNAFTLTGNGVAGVAVDDNGLVPEHIPPACKLVYTTPSHQFPTSVTMTMARREDLVARADRDDFFILEDDYEAEMHGGADASPTLRALDRNGRVIYVGSLSKTLSPGLRIGFIVASRQIIAEARAIRTMLLRHPPTILQETTALFLGLGYYDRHLRTLVRRHGERWRRMKAAIDTRLSAFSVRHSVGGTSFWLTGPEGFDATAFSASLREEGVIVDAGATFFMARAPKNSFRLGFAYVPEERMERGVDLIAEAAARHGVPASLRPPGAS</sequence>
<dbReference type="Pfam" id="PF00392">
    <property type="entry name" value="GntR"/>
    <property type="match status" value="1"/>
</dbReference>
<dbReference type="PANTHER" id="PTHR46577">
    <property type="entry name" value="HTH-TYPE TRANSCRIPTIONAL REGULATORY PROTEIN GABR"/>
    <property type="match status" value="1"/>
</dbReference>
<evidence type="ECO:0000313" key="7">
    <source>
        <dbReference type="EMBL" id="RAI25698.1"/>
    </source>
</evidence>
<keyword evidence="8" id="KW-1185">Reference proteome</keyword>
<reference evidence="7 8" key="1">
    <citation type="submission" date="2017-07" db="EMBL/GenBank/DDBJ databases">
        <title>Draft Genome Sequences of Select Purple Nonsulfur Bacteria.</title>
        <authorList>
            <person name="Lasarre B."/>
            <person name="Mckinlay J.B."/>
        </authorList>
    </citation>
    <scope>NUCLEOTIDE SEQUENCE [LARGE SCALE GENOMIC DNA]</scope>
    <source>
        <strain evidence="7 8">DSM 11290</strain>
    </source>
</reference>
<dbReference type="GO" id="GO:0003677">
    <property type="term" value="F:DNA binding"/>
    <property type="evidence" value="ECO:0007669"/>
    <property type="project" value="UniProtKB-KW"/>
</dbReference>